<dbReference type="HOGENOM" id="CLU_457136_0_0_1"/>
<keyword evidence="6" id="KW-1185">Reference proteome</keyword>
<feature type="compositionally biased region" description="Basic and acidic residues" evidence="4">
    <location>
        <begin position="424"/>
        <end position="442"/>
    </location>
</feature>
<dbReference type="AlphaFoldDB" id="E4ZHD6"/>
<dbReference type="Proteomes" id="UP000002668">
    <property type="component" value="Genome"/>
</dbReference>
<protein>
    <submittedName>
        <fullName evidence="5">Predicted protein</fullName>
    </submittedName>
</protein>
<keyword evidence="2" id="KW-0328">Glycosyltransferase</keyword>
<dbReference type="InParanoid" id="E4ZHD6"/>
<dbReference type="GO" id="GO:0016757">
    <property type="term" value="F:glycosyltransferase activity"/>
    <property type="evidence" value="ECO:0007669"/>
    <property type="project" value="UniProtKB-KW"/>
</dbReference>
<dbReference type="OrthoDB" id="3763672at2759"/>
<dbReference type="GeneID" id="13285178"/>
<dbReference type="VEuPathDB" id="FungiDB:LEMA_P057400.1"/>
<dbReference type="GO" id="GO:0000139">
    <property type="term" value="C:Golgi membrane"/>
    <property type="evidence" value="ECO:0007669"/>
    <property type="project" value="TreeGrafter"/>
</dbReference>
<evidence type="ECO:0000313" key="6">
    <source>
        <dbReference type="Proteomes" id="UP000002668"/>
    </source>
</evidence>
<dbReference type="Gene3D" id="3.90.550.10">
    <property type="entry name" value="Spore Coat Polysaccharide Biosynthesis Protein SpsA, Chain A"/>
    <property type="match status" value="1"/>
</dbReference>
<comment type="similarity">
    <text evidence="1">Belongs to the glycosyltransferase 34 family.</text>
</comment>
<dbReference type="PANTHER" id="PTHR31306">
    <property type="entry name" value="ALPHA-1,6-MANNOSYLTRANSFERASE MNN11-RELATED"/>
    <property type="match status" value="1"/>
</dbReference>
<accession>E4ZHD6</accession>
<evidence type="ECO:0000256" key="2">
    <source>
        <dbReference type="ARBA" id="ARBA00022676"/>
    </source>
</evidence>
<organism evidence="6">
    <name type="scientific">Leptosphaeria maculans (strain JN3 / isolate v23.1.3 / race Av1-4-5-6-7-8)</name>
    <name type="common">Blackleg fungus</name>
    <name type="synonym">Phoma lingam</name>
    <dbReference type="NCBI Taxonomy" id="985895"/>
    <lineage>
        <taxon>Eukaryota</taxon>
        <taxon>Fungi</taxon>
        <taxon>Dikarya</taxon>
        <taxon>Ascomycota</taxon>
        <taxon>Pezizomycotina</taxon>
        <taxon>Dothideomycetes</taxon>
        <taxon>Pleosporomycetidae</taxon>
        <taxon>Pleosporales</taxon>
        <taxon>Pleosporineae</taxon>
        <taxon>Leptosphaeriaceae</taxon>
        <taxon>Plenodomus</taxon>
        <taxon>Plenodomus lingam/Leptosphaeria maculans species complex</taxon>
    </lineage>
</organism>
<dbReference type="PANTHER" id="PTHR31306:SF3">
    <property type="entry name" value="NUCLEOTIDE-DIPHOSPHO-SUGAR TRANSFERASE DOMAIN-CONTAINING PROTEIN"/>
    <property type="match status" value="1"/>
</dbReference>
<sequence length="597" mass="69371">MVFATHRYHFVFLAFLVVFSAILFFQRNENVFSAGFSRKSHSPPRLSTTDTFANLFRPIKLSPTHPGYRDVNGHFIPGAPADEVIWTRPLGKKVLIVDIDTRMPTGENQIFNTEKKINWERLEYHDAGLVTGGISLHYLYAMIHGYDYMHYQALEMHDIHQTWIKPHVFKELLPDYQFVVFFDADSVVAHLEIPLEWMFNRWKITKNTMIAMPHDTEEWRNGNPISQDSTGIPVQNSGFVVLQNSSLTFDMLSAWAGCTTEERYKGCAVWKHEWSHEQRAFAEFIRHDPEFNVAPDGIVEIPCDDAMGWEGFKEQVESAGDAAYKVADCNGRLVRHYTLGKERLKEEGSGIVMQSLMEIVQKNIIKHQAATYKKEHDPTMVEDYDKDTDYDEIEKLNSAKMSDKNKDEAKKGLDKVLEGGKLKDNVEKLDDKPGKLDDKIDNAGDGDEEEEDEDEYEDEDETDTDELGRLKSIKEKLSQQNEAKKKELETWKKEQELKKQEDAFMKKQSELKEKEEELKQKEAVMKKNEEEQAKRKEEKAKEREDNKENAKENEKKMQEEEKEDDSSKNDDVEKKDSAKEKVKKKENRGETKQEFRA</sequence>
<dbReference type="eggNOG" id="ENOG502S3RH">
    <property type="taxonomic scope" value="Eukaryota"/>
</dbReference>
<proteinExistence type="inferred from homology"/>
<feature type="compositionally biased region" description="Basic and acidic residues" evidence="4">
    <location>
        <begin position="587"/>
        <end position="597"/>
    </location>
</feature>
<evidence type="ECO:0000256" key="3">
    <source>
        <dbReference type="ARBA" id="ARBA00022679"/>
    </source>
</evidence>
<dbReference type="InterPro" id="IPR008630">
    <property type="entry name" value="Glyco_trans_34"/>
</dbReference>
<feature type="compositionally biased region" description="Basic and acidic residues" evidence="4">
    <location>
        <begin position="466"/>
        <end position="580"/>
    </location>
</feature>
<reference evidence="6" key="1">
    <citation type="journal article" date="2011" name="Nat. Commun.">
        <title>Effector diversification within compartments of the Leptosphaeria maculans genome affected by Repeat-Induced Point mutations.</title>
        <authorList>
            <person name="Rouxel T."/>
            <person name="Grandaubert J."/>
            <person name="Hane J.K."/>
            <person name="Hoede C."/>
            <person name="van de Wouw A.P."/>
            <person name="Couloux A."/>
            <person name="Dominguez V."/>
            <person name="Anthouard V."/>
            <person name="Bally P."/>
            <person name="Bourras S."/>
            <person name="Cozijnsen A.J."/>
            <person name="Ciuffetti L.M."/>
            <person name="Degrave A."/>
            <person name="Dilmaghani A."/>
            <person name="Duret L."/>
            <person name="Fudal I."/>
            <person name="Goodwin S.B."/>
            <person name="Gout L."/>
            <person name="Glaser N."/>
            <person name="Linglin J."/>
            <person name="Kema G.H.J."/>
            <person name="Lapalu N."/>
            <person name="Lawrence C.B."/>
            <person name="May K."/>
            <person name="Meyer M."/>
            <person name="Ollivier B."/>
            <person name="Poulain J."/>
            <person name="Schoch C.L."/>
            <person name="Simon A."/>
            <person name="Spatafora J.W."/>
            <person name="Stachowiak A."/>
            <person name="Turgeon B.G."/>
            <person name="Tyler B.M."/>
            <person name="Vincent D."/>
            <person name="Weissenbach J."/>
            <person name="Amselem J."/>
            <person name="Quesneville H."/>
            <person name="Oliver R.P."/>
            <person name="Wincker P."/>
            <person name="Balesdent M.-H."/>
            <person name="Howlett B.J."/>
        </authorList>
    </citation>
    <scope>NUCLEOTIDE SEQUENCE [LARGE SCALE GENOMIC DNA]</scope>
    <source>
        <strain evidence="6">JN3 / isolate v23.1.3 / race Av1-4-5-6-7-8</strain>
    </source>
</reference>
<dbReference type="InterPro" id="IPR029044">
    <property type="entry name" value="Nucleotide-diphossugar_trans"/>
</dbReference>
<dbReference type="GO" id="GO:0006487">
    <property type="term" value="P:protein N-linked glycosylation"/>
    <property type="evidence" value="ECO:0007669"/>
    <property type="project" value="TreeGrafter"/>
</dbReference>
<evidence type="ECO:0000256" key="1">
    <source>
        <dbReference type="ARBA" id="ARBA00005664"/>
    </source>
</evidence>
<feature type="compositionally biased region" description="Acidic residues" evidence="4">
    <location>
        <begin position="444"/>
        <end position="465"/>
    </location>
</feature>
<gene>
    <name evidence="5" type="ORF">LEMA_P057400.1</name>
</gene>
<dbReference type="SUPFAM" id="SSF53448">
    <property type="entry name" value="Nucleotide-diphospho-sugar transferases"/>
    <property type="match status" value="1"/>
</dbReference>
<keyword evidence="3" id="KW-0808">Transferase</keyword>
<name>E4ZHD6_LEPMJ</name>
<evidence type="ECO:0000313" key="5">
    <source>
        <dbReference type="EMBL" id="CBX90706.1"/>
    </source>
</evidence>
<dbReference type="EMBL" id="FP929065">
    <property type="protein sequence ID" value="CBX90706.1"/>
    <property type="molecule type" value="Genomic_DNA"/>
</dbReference>
<feature type="region of interest" description="Disordered" evidence="4">
    <location>
        <begin position="424"/>
        <end position="597"/>
    </location>
</feature>
<evidence type="ECO:0000256" key="4">
    <source>
        <dbReference type="SAM" id="MobiDB-lite"/>
    </source>
</evidence>